<organism evidence="2 3">
    <name type="scientific">Fusarium acuminatum</name>
    <dbReference type="NCBI Taxonomy" id="5515"/>
    <lineage>
        <taxon>Eukaryota</taxon>
        <taxon>Fungi</taxon>
        <taxon>Dikarya</taxon>
        <taxon>Ascomycota</taxon>
        <taxon>Pezizomycotina</taxon>
        <taxon>Sordariomycetes</taxon>
        <taxon>Hypocreomycetidae</taxon>
        <taxon>Hypocreales</taxon>
        <taxon>Nectriaceae</taxon>
        <taxon>Fusarium</taxon>
        <taxon>Fusarium tricinctum species complex</taxon>
    </lineage>
</organism>
<protein>
    <recommendedName>
        <fullName evidence="4">BZIP domain-containing protein</fullName>
    </recommendedName>
</protein>
<feature type="region of interest" description="Disordered" evidence="1">
    <location>
        <begin position="95"/>
        <end position="184"/>
    </location>
</feature>
<dbReference type="EMBL" id="CP151267">
    <property type="protein sequence ID" value="WZH50274.1"/>
    <property type="molecule type" value="Genomic_DNA"/>
</dbReference>
<dbReference type="SUPFAM" id="SSF57959">
    <property type="entry name" value="Leucine zipper domain"/>
    <property type="match status" value="1"/>
</dbReference>
<sequence>MGDDSTSGTSYTPESLLWEQWWPSNQLVPVGSSEDKSSTANSVYMQTGPLIDSSLHGYNVDLTYHWHYINYEMNYMNPGNGLNPVAENMPLFPVSEHGISKESPGQGHWHSPSTQKTSDRKINGYSDDLASRKPTRQTPLGDRDINLHAKKKEKYSPVLRTSNATSNGAHSTQQGNDRIQKDQERNQITAYKFRIKQRKGIARLESRTKELERAHRELSTCVADLTFEVYELKMQLLQQPACDEDGFEDYTNAAQTLSSRHLGEGV</sequence>
<dbReference type="Gene3D" id="1.20.5.170">
    <property type="match status" value="1"/>
</dbReference>
<reference evidence="2 3" key="1">
    <citation type="submission" date="2024-04" db="EMBL/GenBank/DDBJ databases">
        <title>Complete genome sequence of Fusarium acuminatum.</title>
        <authorList>
            <person name="Lan B."/>
        </authorList>
    </citation>
    <scope>NUCLEOTIDE SEQUENCE [LARGE SCALE GENOMIC DNA]</scope>
    <source>
        <strain evidence="2">1A</strain>
    </source>
</reference>
<dbReference type="Proteomes" id="UP001489902">
    <property type="component" value="Chromosome 8"/>
</dbReference>
<accession>A0ABZ2XB91</accession>
<keyword evidence="3" id="KW-1185">Reference proteome</keyword>
<gene>
    <name evidence="2" type="ORF">QYS62_011518</name>
</gene>
<evidence type="ECO:0000313" key="2">
    <source>
        <dbReference type="EMBL" id="WZH50274.1"/>
    </source>
</evidence>
<feature type="compositionally biased region" description="Polar residues" evidence="1">
    <location>
        <begin position="159"/>
        <end position="177"/>
    </location>
</feature>
<dbReference type="CDD" id="cd14687">
    <property type="entry name" value="bZIP_ATF2"/>
    <property type="match status" value="1"/>
</dbReference>
<proteinExistence type="predicted"/>
<evidence type="ECO:0000313" key="3">
    <source>
        <dbReference type="Proteomes" id="UP001489902"/>
    </source>
</evidence>
<name>A0ABZ2XB91_9HYPO</name>
<evidence type="ECO:0008006" key="4">
    <source>
        <dbReference type="Google" id="ProtNLM"/>
    </source>
</evidence>
<dbReference type="InterPro" id="IPR046347">
    <property type="entry name" value="bZIP_sf"/>
</dbReference>
<evidence type="ECO:0000256" key="1">
    <source>
        <dbReference type="SAM" id="MobiDB-lite"/>
    </source>
</evidence>